<dbReference type="InterPro" id="IPR001646">
    <property type="entry name" value="5peptide_repeat"/>
</dbReference>
<comment type="caution">
    <text evidence="1">The sequence shown here is derived from an EMBL/GenBank/DDBJ whole genome shotgun (WGS) entry which is preliminary data.</text>
</comment>
<name>A0ABR5APP4_BACBA</name>
<reference evidence="1 2" key="1">
    <citation type="submission" date="2015-01" db="EMBL/GenBank/DDBJ databases">
        <title>Genome Assembly of Bacillus badius MTCC 1458.</title>
        <authorList>
            <person name="Verma A."/>
            <person name="Khatri I."/>
            <person name="Mual P."/>
            <person name="Subramanian S."/>
            <person name="Krishnamurthi S."/>
        </authorList>
    </citation>
    <scope>NUCLEOTIDE SEQUENCE [LARGE SCALE GENOMIC DNA]</scope>
    <source>
        <strain evidence="1 2">MTCC 1458</strain>
    </source>
</reference>
<dbReference type="SUPFAM" id="SSF141571">
    <property type="entry name" value="Pentapeptide repeat-like"/>
    <property type="match status" value="1"/>
</dbReference>
<dbReference type="Gene3D" id="2.160.20.80">
    <property type="entry name" value="E3 ubiquitin-protein ligase SopA"/>
    <property type="match status" value="1"/>
</dbReference>
<sequence>MLEKLNLFTDSYFRPYKEDSHFLEKKAKFLFHLENLYRDLEEEGLEDQVIYQEIMRKVVLGEIPIDLKGLSIDQNKTISYKNKYFQNEYIDNIAFVNANYFKCDLINSSIQQNIISYLTFDKCYFKNVQFNQSTIMQTSFKKNDLVNANLSGCKISDTSFSGSTLANIQLDHSTLSNTTFDNCYMQKISLKNATLINVQFNSSTLSKINCEGAKMDKITFRFLQGERVDLSKVETF</sequence>
<organism evidence="1 2">
    <name type="scientific">Bacillus badius</name>
    <dbReference type="NCBI Taxonomy" id="1455"/>
    <lineage>
        <taxon>Bacteria</taxon>
        <taxon>Bacillati</taxon>
        <taxon>Bacillota</taxon>
        <taxon>Bacilli</taxon>
        <taxon>Bacillales</taxon>
        <taxon>Bacillaceae</taxon>
        <taxon>Pseudobacillus</taxon>
    </lineage>
</organism>
<dbReference type="PANTHER" id="PTHR42999:SF2">
    <property type="match status" value="1"/>
</dbReference>
<evidence type="ECO:0000313" key="1">
    <source>
        <dbReference type="EMBL" id="KIL75809.1"/>
    </source>
</evidence>
<protein>
    <submittedName>
        <fullName evidence="1">Pentapeptide repeat domain protein</fullName>
    </submittedName>
</protein>
<dbReference type="InterPro" id="IPR052949">
    <property type="entry name" value="PA_immunity-related"/>
</dbReference>
<dbReference type="Pfam" id="PF13599">
    <property type="entry name" value="Pentapeptide_4"/>
    <property type="match status" value="1"/>
</dbReference>
<dbReference type="RefSeq" id="WP_052475095.1">
    <property type="nucleotide sequence ID" value="NZ_JARTHD010000062.1"/>
</dbReference>
<dbReference type="Pfam" id="PF00805">
    <property type="entry name" value="Pentapeptide"/>
    <property type="match status" value="1"/>
</dbReference>
<keyword evidence="2" id="KW-1185">Reference proteome</keyword>
<evidence type="ECO:0000313" key="2">
    <source>
        <dbReference type="Proteomes" id="UP000031982"/>
    </source>
</evidence>
<dbReference type="PANTHER" id="PTHR42999">
    <property type="entry name" value="ANTIBIOTIC RESISTANCE PROTEIN MCBG"/>
    <property type="match status" value="1"/>
</dbReference>
<dbReference type="Proteomes" id="UP000031982">
    <property type="component" value="Unassembled WGS sequence"/>
</dbReference>
<dbReference type="EMBL" id="JXLP01000022">
    <property type="protein sequence ID" value="KIL75809.1"/>
    <property type="molecule type" value="Genomic_DNA"/>
</dbReference>
<gene>
    <name evidence="1" type="ORF">SD77_2758</name>
</gene>
<accession>A0ABR5APP4</accession>
<proteinExistence type="predicted"/>